<dbReference type="AlphaFoldDB" id="A0A4Q1S933"/>
<proteinExistence type="predicted"/>
<dbReference type="InterPro" id="IPR002035">
    <property type="entry name" value="VWF_A"/>
</dbReference>
<name>A0A4Q1S933_9BACT</name>
<feature type="chain" id="PRO_5020452658" evidence="2">
    <location>
        <begin position="29"/>
        <end position="358"/>
    </location>
</feature>
<keyword evidence="5" id="KW-1185">Reference proteome</keyword>
<evidence type="ECO:0000259" key="3">
    <source>
        <dbReference type="PROSITE" id="PS50234"/>
    </source>
</evidence>
<reference evidence="4 5" key="1">
    <citation type="journal article" date="2016" name="Int. J. Syst. Evol. Microbiol.">
        <title>Acidipila dinghuensis sp. nov., an acidobacterium isolated from forest soil.</title>
        <authorList>
            <person name="Jiang Y.W."/>
            <person name="Wang J."/>
            <person name="Chen M.H."/>
            <person name="Lv Y.Y."/>
            <person name="Qiu L.H."/>
        </authorList>
    </citation>
    <scope>NUCLEOTIDE SEQUENCE [LARGE SCALE GENOMIC DNA]</scope>
    <source>
        <strain evidence="4 5">DHOF10</strain>
    </source>
</reference>
<dbReference type="Gene3D" id="3.40.50.410">
    <property type="entry name" value="von Willebrand factor, type A domain"/>
    <property type="match status" value="1"/>
</dbReference>
<feature type="domain" description="VWFA" evidence="3">
    <location>
        <begin position="108"/>
        <end position="309"/>
    </location>
</feature>
<comment type="caution">
    <text evidence="4">The sequence shown here is derived from an EMBL/GenBank/DDBJ whole genome shotgun (WGS) entry which is preliminary data.</text>
</comment>
<dbReference type="OrthoDB" id="108353at2"/>
<feature type="signal peptide" evidence="2">
    <location>
        <begin position="1"/>
        <end position="28"/>
    </location>
</feature>
<dbReference type="RefSeq" id="WP_129209946.1">
    <property type="nucleotide sequence ID" value="NZ_BMGU01000002.1"/>
</dbReference>
<sequence>MLNSRRTLLLALVLLPGLAATLPPAARAQTTPSADAPPAASEFPDQQVEDKPATTLKVNVNLVSLYFTVRDKHNGLIPTLAKSDCSIFEDKQPQTIKNFSAETDLPLTLGLLIDTSGSQQRVLPLEQQSADSFIKDVIRKKDEAFVVSFDVGVNLEQDFTSNTSQLERAIDHTEINTAAGGGSMGVPGIGQGPVPTHGAPKGTVLYDAVAQVSNDKIRSETGRKALILLTDGEDEGSVTKPSEAIEAAQKANAIIYVILIADRPFYAGGGFNLGYTGDSQMQKLASETGGRVINVGNNGKKLEDAFAQIEEELRTQYLASYTPTNTRLDGSYRKLDISCKGDGLKIQARKGYYALGAE</sequence>
<evidence type="ECO:0000256" key="2">
    <source>
        <dbReference type="SAM" id="SignalP"/>
    </source>
</evidence>
<evidence type="ECO:0000313" key="4">
    <source>
        <dbReference type="EMBL" id="RXS93403.1"/>
    </source>
</evidence>
<feature type="region of interest" description="Disordered" evidence="1">
    <location>
        <begin position="26"/>
        <end position="50"/>
    </location>
</feature>
<organism evidence="4 5">
    <name type="scientific">Silvibacterium dinghuense</name>
    <dbReference type="NCBI Taxonomy" id="1560006"/>
    <lineage>
        <taxon>Bacteria</taxon>
        <taxon>Pseudomonadati</taxon>
        <taxon>Acidobacteriota</taxon>
        <taxon>Terriglobia</taxon>
        <taxon>Terriglobales</taxon>
        <taxon>Acidobacteriaceae</taxon>
        <taxon>Silvibacterium</taxon>
    </lineage>
</organism>
<dbReference type="InterPro" id="IPR006311">
    <property type="entry name" value="TAT_signal"/>
</dbReference>
<dbReference type="SMART" id="SM00327">
    <property type="entry name" value="VWA"/>
    <property type="match status" value="1"/>
</dbReference>
<dbReference type="PROSITE" id="PS50234">
    <property type="entry name" value="VWFA"/>
    <property type="match status" value="1"/>
</dbReference>
<evidence type="ECO:0000256" key="1">
    <source>
        <dbReference type="SAM" id="MobiDB-lite"/>
    </source>
</evidence>
<dbReference type="SUPFAM" id="SSF53300">
    <property type="entry name" value="vWA-like"/>
    <property type="match status" value="1"/>
</dbReference>
<dbReference type="Pfam" id="PF00092">
    <property type="entry name" value="VWA"/>
    <property type="match status" value="1"/>
</dbReference>
<dbReference type="InterPro" id="IPR017802">
    <property type="entry name" value="VWFA-rel_acidobac-type"/>
</dbReference>
<dbReference type="InterPro" id="IPR036465">
    <property type="entry name" value="vWFA_dom_sf"/>
</dbReference>
<evidence type="ECO:0000313" key="5">
    <source>
        <dbReference type="Proteomes" id="UP000290253"/>
    </source>
</evidence>
<dbReference type="CDD" id="cd00198">
    <property type="entry name" value="vWFA"/>
    <property type="match status" value="1"/>
</dbReference>
<dbReference type="EMBL" id="SDMK01000005">
    <property type="protein sequence ID" value="RXS93403.1"/>
    <property type="molecule type" value="Genomic_DNA"/>
</dbReference>
<dbReference type="PROSITE" id="PS51318">
    <property type="entry name" value="TAT"/>
    <property type="match status" value="1"/>
</dbReference>
<feature type="compositionally biased region" description="Low complexity" evidence="1">
    <location>
        <begin position="26"/>
        <end position="45"/>
    </location>
</feature>
<protein>
    <submittedName>
        <fullName evidence="4">VWA domain-containing protein</fullName>
    </submittedName>
</protein>
<accession>A0A4Q1S933</accession>
<dbReference type="Proteomes" id="UP000290253">
    <property type="component" value="Unassembled WGS sequence"/>
</dbReference>
<dbReference type="NCBIfam" id="TIGR03436">
    <property type="entry name" value="acidobact_VWFA"/>
    <property type="match status" value="1"/>
</dbReference>
<keyword evidence="2" id="KW-0732">Signal</keyword>
<gene>
    <name evidence="4" type="ORF">ESZ00_18825</name>
</gene>